<protein>
    <submittedName>
        <fullName evidence="1">Uncharacterized protein</fullName>
    </submittedName>
</protein>
<organism evidence="1 2">
    <name type="scientific">Alectoria fallacina</name>
    <dbReference type="NCBI Taxonomy" id="1903189"/>
    <lineage>
        <taxon>Eukaryota</taxon>
        <taxon>Fungi</taxon>
        <taxon>Dikarya</taxon>
        <taxon>Ascomycota</taxon>
        <taxon>Pezizomycotina</taxon>
        <taxon>Lecanoromycetes</taxon>
        <taxon>OSLEUM clade</taxon>
        <taxon>Lecanoromycetidae</taxon>
        <taxon>Lecanorales</taxon>
        <taxon>Lecanorineae</taxon>
        <taxon>Parmeliaceae</taxon>
        <taxon>Alectoria</taxon>
    </lineage>
</organism>
<name>A0A8H3F4X9_9LECA</name>
<gene>
    <name evidence="1" type="ORF">ALECFALPRED_000503</name>
</gene>
<dbReference type="EMBL" id="CAJPDR010000107">
    <property type="protein sequence ID" value="CAF9918049.1"/>
    <property type="molecule type" value="Genomic_DNA"/>
</dbReference>
<proteinExistence type="predicted"/>
<evidence type="ECO:0000313" key="1">
    <source>
        <dbReference type="EMBL" id="CAF9918049.1"/>
    </source>
</evidence>
<comment type="caution">
    <text evidence="1">The sequence shown here is derived from an EMBL/GenBank/DDBJ whole genome shotgun (WGS) entry which is preliminary data.</text>
</comment>
<accession>A0A8H3F4X9</accession>
<dbReference type="Proteomes" id="UP000664203">
    <property type="component" value="Unassembled WGS sequence"/>
</dbReference>
<sequence>MYERLNNNTYKVDIDDLVRAIRLLFSNHTDSMDYDVQEVLLRYSHAKQQELLAFEQFEACLDPEKELSSFIKGFARQSALGED</sequence>
<keyword evidence="2" id="KW-1185">Reference proteome</keyword>
<dbReference type="AlphaFoldDB" id="A0A8H3F4X9"/>
<reference evidence="1" key="1">
    <citation type="submission" date="2021-03" db="EMBL/GenBank/DDBJ databases">
        <authorList>
            <person name="Tagirdzhanova G."/>
        </authorList>
    </citation>
    <scope>NUCLEOTIDE SEQUENCE</scope>
</reference>
<evidence type="ECO:0000313" key="2">
    <source>
        <dbReference type="Proteomes" id="UP000664203"/>
    </source>
</evidence>